<feature type="compositionally biased region" description="Low complexity" evidence="4">
    <location>
        <begin position="153"/>
        <end position="163"/>
    </location>
</feature>
<dbReference type="InterPro" id="IPR009060">
    <property type="entry name" value="UBA-like_sf"/>
</dbReference>
<keyword evidence="2" id="KW-0963">Cytoplasm</keyword>
<dbReference type="SUPFAM" id="SSF46934">
    <property type="entry name" value="UBA-like"/>
    <property type="match status" value="1"/>
</dbReference>
<feature type="compositionally biased region" description="Gly residues" evidence="4">
    <location>
        <begin position="136"/>
        <end position="149"/>
    </location>
</feature>
<dbReference type="InterPro" id="IPR051833">
    <property type="entry name" value="TC-DDR_regulator"/>
</dbReference>
<evidence type="ECO:0000313" key="6">
    <source>
        <dbReference type="Proteomes" id="UP000267606"/>
    </source>
</evidence>
<keyword evidence="6" id="KW-1185">Reference proteome</keyword>
<proteinExistence type="predicted"/>
<sequence length="242" mass="26267">MGGKGEVGDQKIRATQDQLRLARLTQDLSIADDDRANIQKLVKKVVETTRCTVSQAEIALYDNNNDVQEAVNAILEDNYPDENVWKEQKSRRAKRAEAEELKHEESNSSHRNRANNTKSNNFGYGRGRGAERGRSGYRGGRGGGRGSYRGGYHHSSSQGQFGSNTASNVWDNSQALKVDAGKEWTNASAAAVDDSAEDTEWKQHGTLVFSRSTTPPVITTPAVNTVAGISSIPPTSGPVSFA</sequence>
<dbReference type="WBParaSite" id="OFLC_0000741001-mRNA-1">
    <property type="protein sequence ID" value="OFLC_0000741001-mRNA-1"/>
    <property type="gene ID" value="OFLC_0000741001"/>
</dbReference>
<evidence type="ECO:0000256" key="1">
    <source>
        <dbReference type="ARBA" id="ARBA00004496"/>
    </source>
</evidence>
<organism evidence="7">
    <name type="scientific">Onchocerca flexuosa</name>
    <dbReference type="NCBI Taxonomy" id="387005"/>
    <lineage>
        <taxon>Eukaryota</taxon>
        <taxon>Metazoa</taxon>
        <taxon>Ecdysozoa</taxon>
        <taxon>Nematoda</taxon>
        <taxon>Chromadorea</taxon>
        <taxon>Rhabditida</taxon>
        <taxon>Spirurina</taxon>
        <taxon>Spiruromorpha</taxon>
        <taxon>Filarioidea</taxon>
        <taxon>Onchocercidae</taxon>
        <taxon>Onchocerca</taxon>
    </lineage>
</organism>
<dbReference type="Proteomes" id="UP000267606">
    <property type="component" value="Unassembled WGS sequence"/>
</dbReference>
<accession>A0A183HIU9</accession>
<dbReference type="PANTHER" id="PTHR16308">
    <property type="entry name" value="UBIQUITIN ASSOCIATED PROTEIN 2-LIKE/LINGERER"/>
    <property type="match status" value="1"/>
</dbReference>
<gene>
    <name evidence="5" type="ORF">OFLC_LOCUS7410</name>
</gene>
<keyword evidence="3" id="KW-0597">Phosphoprotein</keyword>
<evidence type="ECO:0000256" key="3">
    <source>
        <dbReference type="ARBA" id="ARBA00022553"/>
    </source>
</evidence>
<dbReference type="GO" id="GO:0005737">
    <property type="term" value="C:cytoplasm"/>
    <property type="evidence" value="ECO:0007669"/>
    <property type="project" value="UniProtKB-SubCell"/>
</dbReference>
<protein>
    <submittedName>
        <fullName evidence="7">CUE domain-containing protein</fullName>
    </submittedName>
</protein>
<evidence type="ECO:0000256" key="2">
    <source>
        <dbReference type="ARBA" id="ARBA00022490"/>
    </source>
</evidence>
<evidence type="ECO:0000313" key="7">
    <source>
        <dbReference type="WBParaSite" id="OFLC_0000741001-mRNA-1"/>
    </source>
</evidence>
<evidence type="ECO:0000256" key="4">
    <source>
        <dbReference type="SAM" id="MobiDB-lite"/>
    </source>
</evidence>
<evidence type="ECO:0000313" key="5">
    <source>
        <dbReference type="EMBL" id="VDO50865.1"/>
    </source>
</evidence>
<dbReference type="Gene3D" id="1.10.8.10">
    <property type="entry name" value="DNA helicase RuvA subunit, C-terminal domain"/>
    <property type="match status" value="1"/>
</dbReference>
<comment type="subcellular location">
    <subcellularLocation>
        <location evidence="1">Cytoplasm</location>
    </subcellularLocation>
</comment>
<name>A0A183HIU9_9BILA</name>
<dbReference type="STRING" id="387005.A0A183HIU9"/>
<feature type="region of interest" description="Disordered" evidence="4">
    <location>
        <begin position="85"/>
        <end position="167"/>
    </location>
</feature>
<dbReference type="GO" id="GO:0005634">
    <property type="term" value="C:nucleus"/>
    <property type="evidence" value="ECO:0007669"/>
    <property type="project" value="TreeGrafter"/>
</dbReference>
<reference evidence="7" key="1">
    <citation type="submission" date="2016-06" db="UniProtKB">
        <authorList>
            <consortium name="WormBaseParasite"/>
        </authorList>
    </citation>
    <scope>IDENTIFICATION</scope>
</reference>
<dbReference type="PANTHER" id="PTHR16308:SF13">
    <property type="entry name" value="PROTEIN LINGERER"/>
    <property type="match status" value="1"/>
</dbReference>
<dbReference type="AlphaFoldDB" id="A0A183HIU9"/>
<reference evidence="5 6" key="2">
    <citation type="submission" date="2018-11" db="EMBL/GenBank/DDBJ databases">
        <authorList>
            <consortium name="Pathogen Informatics"/>
        </authorList>
    </citation>
    <scope>NUCLEOTIDE SEQUENCE [LARGE SCALE GENOMIC DNA]</scope>
</reference>
<feature type="compositionally biased region" description="Basic and acidic residues" evidence="4">
    <location>
        <begin position="85"/>
        <end position="108"/>
    </location>
</feature>
<dbReference type="EMBL" id="UZAJ01007723">
    <property type="protein sequence ID" value="VDO50865.1"/>
    <property type="molecule type" value="Genomic_DNA"/>
</dbReference>
<dbReference type="CDD" id="cd14277">
    <property type="entry name" value="UBA_UBP2_like"/>
    <property type="match status" value="1"/>
</dbReference>